<accession>A0A7R9AEA1</accession>
<evidence type="ECO:0000256" key="5">
    <source>
        <dbReference type="SAM" id="Coils"/>
    </source>
</evidence>
<sequence length="1632" mass="187688">MNSEEEEVLSTSESDEDAEVTSDGFTPEELSIEALVQKLVESGERKNIADEFSASNTFLLDGDSLLVFIIFNSSVDVRHGGQYLHLVYAAERFLGMLLERGAVLVIIFFENMLRLWNDNPTLLLARQILHTHLEKNSPCRVHSFPSSCHAGFQNFTNASMLCHTGEGVRKRKRTSIPSGITYCLKVNLIAYASKNRRIFLLDSIAFRNNSIFSYVLICENISDDCIYEILEMDETKSLTAVGKDSLKAISEVELAVSKDARFLCTTLAISNMNLLNGKFRKFAAVFLLHLALIMRIPLEDRAQVATLAKSPSEVLAFLSTIQLEMARMIEMLRKRENIDFTKISDLMDGRMFLKVLSLARKRETVTVTQPVHDLYIELSRCLTKAGPLSVVPAKEIEGKKLEVREDTSFFSAQAECISKSLPLVQKFLPDFEAPLPGDLMNLSFSKKVSRCDLEMPSESLNKYHYHVLTEILTEKETAIRNAGKQKNSWEQQRENTRKQKLARYMRFYGDSLEGRDVSEQIAVVEQTKKHKKTGESKKAELIKSENIRKKKEEQDRRELQKFSVAKEAWKAELKQCHFETVKSEVTVSMKQFNSAEIQKDLLILRVHASIELWRKRDVSSTVEIFLDIRKLLQEYRDIFKPRDLEKIAEFLRKIRFPDILQKVNPSSGHVKMNKKHSSIRFQMLHMGPHLKREYRTDPDPRIENFIPDTWQRQMFDAIDKNQSMLIVAPTSSGKTYASYYCMRKVLQMDNESVVVYVAPTKALVNQVAATVYARFHQKVMPAGKAVLGVFTRDYRENVLNSQILVLVPQTFEILMLSPQMQEWVSKLKYVIMDEIHCLGEEGSGEVWEQLLLLMPCPILALSATVKNYKAFHEWMQTIENVKSEIDKKLNKRRQGPKAYQVQLIVHDERNADLEPFLFVISNENQPMLLPINPIGLMTSEEIRRSGIPLHLVPSPKQILALFDALKKHLPTGSTDEVDPEDKFKAQAFPTRTEVKEYGQLLLKRLEELAIQHPADVDKALRSLNQDLRIVRSRDETVNPIQTQLSLVFHLQEIDGLPALSFIDNRNTVESFARHIAKYFSEGESRAQVPKEPQVKTPKKPKENHRGERKRDRSMTMKGKVRDLQAESRVNLNQRGVPNFFIENKPSSDWTLAAYENVSEEEFEFLSQRLMQPKPVRAEAWRLNERNQSQTGNPNDSKINQNQAPNQDERKNFMAMLIRGVGFHHAGIDNKMRSTVEMLFRKKFLQYVAATGTLALGIHMPCKSVIIAGDSPYMNVQRFRQMSGRAGRRGFDFVGNVVFTGVSLGRIKSFLLGDLPMLRGNFHLSISLILRLLASSSAVRDDDNKALLLRHRSFLSLSLGGLNANAWKEHTAYFFIYSLFFLIEQNEEFEEEMLEDLVVLLCYLFTNVGIPEFQQLYIRERRKLEKWNSHVFLPKLNPKVKHVMKRYETMVRETFLFSLAFCLRDVHKRQGEECRLHLSGIEFPVNATSSAPPEGSLEMELKGSALRVKTISRFSSLSGVKDEDLIPNRYVIPDIRIEAFTPIEVLPLTKPRQLFNGYAWDFYRHGIYKCIEKENKIRAGEAYNLLEDFRLLLSSITTSLEVLDWDQSVIRAFGVISERFNSKLRFIRNFRKD</sequence>
<dbReference type="InterPro" id="IPR055124">
    <property type="entry name" value="PIN-like_DDX60"/>
</dbReference>
<feature type="compositionally biased region" description="Polar residues" evidence="6">
    <location>
        <begin position="1185"/>
        <end position="1204"/>
    </location>
</feature>
<keyword evidence="5" id="KW-0175">Coiled coil</keyword>
<evidence type="ECO:0000313" key="9">
    <source>
        <dbReference type="Proteomes" id="UP000677054"/>
    </source>
</evidence>
<keyword evidence="9" id="KW-1185">Reference proteome</keyword>
<dbReference type="Gene3D" id="3.40.50.300">
    <property type="entry name" value="P-loop containing nucleotide triphosphate hydrolases"/>
    <property type="match status" value="2"/>
</dbReference>
<evidence type="ECO:0000256" key="2">
    <source>
        <dbReference type="ARBA" id="ARBA00022801"/>
    </source>
</evidence>
<keyword evidence="3" id="KW-0347">Helicase</keyword>
<evidence type="ECO:0000313" key="8">
    <source>
        <dbReference type="EMBL" id="CAD7252404.1"/>
    </source>
</evidence>
<dbReference type="EMBL" id="CAJPEV010004392">
    <property type="protein sequence ID" value="CAG0901715.1"/>
    <property type="molecule type" value="Genomic_DNA"/>
</dbReference>
<dbReference type="SUPFAM" id="SSF52540">
    <property type="entry name" value="P-loop containing nucleoside triphosphate hydrolases"/>
    <property type="match status" value="2"/>
</dbReference>
<evidence type="ECO:0000256" key="4">
    <source>
        <dbReference type="ARBA" id="ARBA00022840"/>
    </source>
</evidence>
<dbReference type="FunFam" id="3.40.50.300:FF:001039">
    <property type="entry name" value="ATP-dependent RNA helicase DDX60"/>
    <property type="match status" value="1"/>
</dbReference>
<dbReference type="InterPro" id="IPR052431">
    <property type="entry name" value="SKI2_subfamily_helicases"/>
</dbReference>
<dbReference type="GO" id="GO:0016787">
    <property type="term" value="F:hydrolase activity"/>
    <property type="evidence" value="ECO:0007669"/>
    <property type="project" value="UniProtKB-KW"/>
</dbReference>
<dbReference type="Pfam" id="PF23002">
    <property type="entry name" value="PIN-like_DDX60"/>
    <property type="match status" value="1"/>
</dbReference>
<feature type="region of interest" description="Disordered" evidence="6">
    <location>
        <begin position="1184"/>
        <end position="1204"/>
    </location>
</feature>
<dbReference type="SMART" id="SM00490">
    <property type="entry name" value="HELICc"/>
    <property type="match status" value="1"/>
</dbReference>
<dbReference type="GO" id="GO:0004386">
    <property type="term" value="F:helicase activity"/>
    <property type="evidence" value="ECO:0007669"/>
    <property type="project" value="UniProtKB-KW"/>
</dbReference>
<keyword evidence="1" id="KW-0547">Nucleotide-binding</keyword>
<dbReference type="Pfam" id="PF00270">
    <property type="entry name" value="DEAD"/>
    <property type="match status" value="1"/>
</dbReference>
<keyword evidence="2" id="KW-0378">Hydrolase</keyword>
<dbReference type="PROSITE" id="PS51192">
    <property type="entry name" value="HELICASE_ATP_BIND_1"/>
    <property type="match status" value="1"/>
</dbReference>
<evidence type="ECO:0000256" key="3">
    <source>
        <dbReference type="ARBA" id="ARBA00022806"/>
    </source>
</evidence>
<dbReference type="InterPro" id="IPR001650">
    <property type="entry name" value="Helicase_C-like"/>
</dbReference>
<evidence type="ECO:0000259" key="7">
    <source>
        <dbReference type="PROSITE" id="PS51192"/>
    </source>
</evidence>
<gene>
    <name evidence="8" type="ORF">DSTB1V02_LOCUS12162</name>
</gene>
<dbReference type="SMART" id="SM00487">
    <property type="entry name" value="DEXDc"/>
    <property type="match status" value="1"/>
</dbReference>
<keyword evidence="4" id="KW-0067">ATP-binding</keyword>
<dbReference type="PANTHER" id="PTHR44533:SF4">
    <property type="entry name" value="DEAD_H RNA HELICASE, PUTATIVE-RELATED"/>
    <property type="match status" value="1"/>
</dbReference>
<feature type="coiled-coil region" evidence="5">
    <location>
        <begin position="472"/>
        <end position="499"/>
    </location>
</feature>
<protein>
    <recommendedName>
        <fullName evidence="7">Helicase ATP-binding domain-containing protein</fullName>
    </recommendedName>
</protein>
<feature type="region of interest" description="Disordered" evidence="6">
    <location>
        <begin position="1"/>
        <end position="26"/>
    </location>
</feature>
<evidence type="ECO:0000256" key="1">
    <source>
        <dbReference type="ARBA" id="ARBA00022741"/>
    </source>
</evidence>
<name>A0A7R9AEA1_9CRUS</name>
<evidence type="ECO:0000256" key="6">
    <source>
        <dbReference type="SAM" id="MobiDB-lite"/>
    </source>
</evidence>
<dbReference type="InterPro" id="IPR014001">
    <property type="entry name" value="Helicase_ATP-bd"/>
</dbReference>
<dbReference type="GO" id="GO:0005737">
    <property type="term" value="C:cytoplasm"/>
    <property type="evidence" value="ECO:0007669"/>
    <property type="project" value="TreeGrafter"/>
</dbReference>
<organism evidence="8">
    <name type="scientific">Darwinula stevensoni</name>
    <dbReference type="NCBI Taxonomy" id="69355"/>
    <lineage>
        <taxon>Eukaryota</taxon>
        <taxon>Metazoa</taxon>
        <taxon>Ecdysozoa</taxon>
        <taxon>Arthropoda</taxon>
        <taxon>Crustacea</taxon>
        <taxon>Oligostraca</taxon>
        <taxon>Ostracoda</taxon>
        <taxon>Podocopa</taxon>
        <taxon>Podocopida</taxon>
        <taxon>Darwinulocopina</taxon>
        <taxon>Darwinuloidea</taxon>
        <taxon>Darwinulidae</taxon>
        <taxon>Darwinula</taxon>
    </lineage>
</organism>
<dbReference type="EMBL" id="LR903909">
    <property type="protein sequence ID" value="CAD7252404.1"/>
    <property type="molecule type" value="Genomic_DNA"/>
</dbReference>
<dbReference type="OrthoDB" id="8175159at2759"/>
<dbReference type="GO" id="GO:0003676">
    <property type="term" value="F:nucleic acid binding"/>
    <property type="evidence" value="ECO:0007669"/>
    <property type="project" value="InterPro"/>
</dbReference>
<feature type="region of interest" description="Disordered" evidence="6">
    <location>
        <begin position="1082"/>
        <end position="1120"/>
    </location>
</feature>
<feature type="compositionally biased region" description="Acidic residues" evidence="6">
    <location>
        <begin position="1"/>
        <end position="20"/>
    </location>
</feature>
<dbReference type="Pfam" id="PF00271">
    <property type="entry name" value="Helicase_C"/>
    <property type="match status" value="1"/>
</dbReference>
<feature type="domain" description="Helicase ATP-binding" evidence="7">
    <location>
        <begin position="715"/>
        <end position="883"/>
    </location>
</feature>
<dbReference type="PANTHER" id="PTHR44533">
    <property type="entry name" value="DEAD/H RNA HELICASE, PUTATIVE-RELATED"/>
    <property type="match status" value="1"/>
</dbReference>
<dbReference type="GO" id="GO:0005524">
    <property type="term" value="F:ATP binding"/>
    <property type="evidence" value="ECO:0007669"/>
    <property type="project" value="UniProtKB-KW"/>
</dbReference>
<proteinExistence type="predicted"/>
<dbReference type="InterPro" id="IPR011545">
    <property type="entry name" value="DEAD/DEAH_box_helicase_dom"/>
</dbReference>
<reference evidence="8" key="1">
    <citation type="submission" date="2020-11" db="EMBL/GenBank/DDBJ databases">
        <authorList>
            <person name="Tran Van P."/>
        </authorList>
    </citation>
    <scope>NUCLEOTIDE SEQUENCE</scope>
</reference>
<dbReference type="Proteomes" id="UP000677054">
    <property type="component" value="Unassembled WGS sequence"/>
</dbReference>
<feature type="compositionally biased region" description="Basic and acidic residues" evidence="6">
    <location>
        <begin position="1099"/>
        <end position="1120"/>
    </location>
</feature>
<dbReference type="InterPro" id="IPR027417">
    <property type="entry name" value="P-loop_NTPase"/>
</dbReference>